<dbReference type="Proteomes" id="UP001497516">
    <property type="component" value="Chromosome 8"/>
</dbReference>
<sequence>MSRAWLIPSRYDVFCPNWNVVGKKWKGDEVCTEGSICIMESIRWAVEYEEQRNYWEEVVEQTPWNWKWDEADRRIERLFRGHDCVDCKGKKAAMVSIRYILECRMFLVLSNRPASTKPTIVLACLGLGDWL</sequence>
<dbReference type="EMBL" id="OZ034821">
    <property type="protein sequence ID" value="CAL1405501.1"/>
    <property type="molecule type" value="Genomic_DNA"/>
</dbReference>
<dbReference type="AlphaFoldDB" id="A0AAV2G4E1"/>
<protein>
    <submittedName>
        <fullName evidence="1">Uncharacterized protein</fullName>
    </submittedName>
</protein>
<evidence type="ECO:0000313" key="1">
    <source>
        <dbReference type="EMBL" id="CAL1405501.1"/>
    </source>
</evidence>
<reference evidence="1 2" key="1">
    <citation type="submission" date="2024-04" db="EMBL/GenBank/DDBJ databases">
        <authorList>
            <person name="Fracassetti M."/>
        </authorList>
    </citation>
    <scope>NUCLEOTIDE SEQUENCE [LARGE SCALE GENOMIC DNA]</scope>
</reference>
<name>A0AAV2G4E1_9ROSI</name>
<proteinExistence type="predicted"/>
<accession>A0AAV2G4E1</accession>
<organism evidence="1 2">
    <name type="scientific">Linum trigynum</name>
    <dbReference type="NCBI Taxonomy" id="586398"/>
    <lineage>
        <taxon>Eukaryota</taxon>
        <taxon>Viridiplantae</taxon>
        <taxon>Streptophyta</taxon>
        <taxon>Embryophyta</taxon>
        <taxon>Tracheophyta</taxon>
        <taxon>Spermatophyta</taxon>
        <taxon>Magnoliopsida</taxon>
        <taxon>eudicotyledons</taxon>
        <taxon>Gunneridae</taxon>
        <taxon>Pentapetalae</taxon>
        <taxon>rosids</taxon>
        <taxon>fabids</taxon>
        <taxon>Malpighiales</taxon>
        <taxon>Linaceae</taxon>
        <taxon>Linum</taxon>
    </lineage>
</organism>
<gene>
    <name evidence="1" type="ORF">LTRI10_LOCUS45284</name>
</gene>
<keyword evidence="2" id="KW-1185">Reference proteome</keyword>
<evidence type="ECO:0000313" key="2">
    <source>
        <dbReference type="Proteomes" id="UP001497516"/>
    </source>
</evidence>